<dbReference type="KEGG" id="dva:DAD186_18540"/>
<keyword evidence="1" id="KW-0812">Transmembrane</keyword>
<dbReference type="EMBL" id="CP012117">
    <property type="protein sequence ID" value="ANP28404.1"/>
    <property type="molecule type" value="Genomic_DNA"/>
</dbReference>
<dbReference type="AlphaFoldDB" id="A0A1B0ZK55"/>
<dbReference type="STRING" id="1630135.DAD186_18540"/>
<feature type="transmembrane region" description="Helical" evidence="1">
    <location>
        <begin position="30"/>
        <end position="49"/>
    </location>
</feature>
<feature type="transmembrane region" description="Helical" evidence="1">
    <location>
        <begin position="61"/>
        <end position="79"/>
    </location>
</feature>
<feature type="transmembrane region" description="Helical" evidence="1">
    <location>
        <begin position="142"/>
        <end position="164"/>
    </location>
</feature>
<evidence type="ECO:0000313" key="3">
    <source>
        <dbReference type="Proteomes" id="UP000092596"/>
    </source>
</evidence>
<evidence type="ECO:0000256" key="1">
    <source>
        <dbReference type="SAM" id="Phobius"/>
    </source>
</evidence>
<keyword evidence="1" id="KW-1133">Transmembrane helix</keyword>
<organism evidence="2 3">
    <name type="scientific">Dermabacter vaginalis</name>
    <dbReference type="NCBI Taxonomy" id="1630135"/>
    <lineage>
        <taxon>Bacteria</taxon>
        <taxon>Bacillati</taxon>
        <taxon>Actinomycetota</taxon>
        <taxon>Actinomycetes</taxon>
        <taxon>Micrococcales</taxon>
        <taxon>Dermabacteraceae</taxon>
        <taxon>Dermabacter</taxon>
    </lineage>
</organism>
<gene>
    <name evidence="2" type="ORF">DAD186_18540</name>
</gene>
<feature type="transmembrane region" description="Helical" evidence="1">
    <location>
        <begin position="195"/>
        <end position="217"/>
    </location>
</feature>
<feature type="transmembrane region" description="Helical" evidence="1">
    <location>
        <begin position="171"/>
        <end position="189"/>
    </location>
</feature>
<protein>
    <submittedName>
        <fullName evidence="2">Uncharacterized protein</fullName>
    </submittedName>
</protein>
<feature type="transmembrane region" description="Helical" evidence="1">
    <location>
        <begin position="85"/>
        <end position="102"/>
    </location>
</feature>
<accession>A0A1B0ZK55</accession>
<dbReference type="Proteomes" id="UP000092596">
    <property type="component" value="Chromosome"/>
</dbReference>
<sequence>MTPSERAPLTGACALALAAAMSLPALSEEVLAGILGMFVVLLCVSWPHLLELPSRTGSGIIMALAGLGSLGLALALGTTGLTTKLVIVIAIALFLSFAHEMLRRERSRLTLSISGTASGALITTLTVTWLKGWALASANGPATVGFLLAMTMGLALGTLCLALPLPSAGRVSCAIVIGAATSGLLPWALGYSPLIIAMSTLAGAVLCTASLFVFFLLSRVIGAADPRESLAVAISPIALTGILALLFLEVALSYVPADLGLTVIPAA</sequence>
<name>A0A1B0ZK55_9MICO</name>
<keyword evidence="1" id="KW-0472">Membrane</keyword>
<proteinExistence type="predicted"/>
<dbReference type="RefSeq" id="WP_065248398.1">
    <property type="nucleotide sequence ID" value="NZ_CP012117.1"/>
</dbReference>
<feature type="transmembrane region" description="Helical" evidence="1">
    <location>
        <begin position="109"/>
        <end position="130"/>
    </location>
</feature>
<feature type="transmembrane region" description="Helical" evidence="1">
    <location>
        <begin position="229"/>
        <end position="248"/>
    </location>
</feature>
<reference evidence="2 3" key="1">
    <citation type="submission" date="2015-06" db="EMBL/GenBank/DDBJ databases">
        <title>Investigation of pathophysiology for high-risk pregnancy and development of treatment modality based on it.</title>
        <authorList>
            <person name="Kim B.-C."/>
            <person name="Lim S."/>
        </authorList>
    </citation>
    <scope>NUCLEOTIDE SEQUENCE [LARGE SCALE GENOMIC DNA]</scope>
    <source>
        <strain evidence="2 3">AD1-86</strain>
    </source>
</reference>
<evidence type="ECO:0000313" key="2">
    <source>
        <dbReference type="EMBL" id="ANP28404.1"/>
    </source>
</evidence>